<accession>A0A314Y6Z8</accession>
<name>A0A314Y6Z8_PRUYE</name>
<evidence type="ECO:0000313" key="1">
    <source>
        <dbReference type="EMBL" id="PQQ02912.1"/>
    </source>
</evidence>
<reference evidence="1 2" key="1">
    <citation type="submission" date="2018-02" db="EMBL/GenBank/DDBJ databases">
        <title>Draft genome of wild Prunus yedoensis var. nudiflora.</title>
        <authorList>
            <person name="Baek S."/>
            <person name="Kim J.-H."/>
            <person name="Choi K."/>
            <person name="Kim G.-B."/>
            <person name="Cho A."/>
            <person name="Jang H."/>
            <person name="Shin C.-H."/>
            <person name="Yu H.-J."/>
            <person name="Mun J.-H."/>
        </authorList>
    </citation>
    <scope>NUCLEOTIDE SEQUENCE [LARGE SCALE GENOMIC DNA]</scope>
    <source>
        <strain evidence="2">cv. Jeju island</strain>
        <tissue evidence="1">Leaf</tissue>
    </source>
</reference>
<evidence type="ECO:0000313" key="2">
    <source>
        <dbReference type="Proteomes" id="UP000250321"/>
    </source>
</evidence>
<comment type="caution">
    <text evidence="1">The sequence shown here is derived from an EMBL/GenBank/DDBJ whole genome shotgun (WGS) entry which is preliminary data.</text>
</comment>
<proteinExistence type="predicted"/>
<dbReference type="EMBL" id="PJQY01001397">
    <property type="protein sequence ID" value="PQQ02912.1"/>
    <property type="molecule type" value="Genomic_DNA"/>
</dbReference>
<protein>
    <submittedName>
        <fullName evidence="1">Uncharacterized protein</fullName>
    </submittedName>
</protein>
<dbReference type="Proteomes" id="UP000250321">
    <property type="component" value="Unassembled WGS sequence"/>
</dbReference>
<gene>
    <name evidence="1" type="ORF">Pyn_11802</name>
</gene>
<dbReference type="AlphaFoldDB" id="A0A314Y6Z8"/>
<keyword evidence="2" id="KW-1185">Reference proteome</keyword>
<organism evidence="1 2">
    <name type="scientific">Prunus yedoensis var. nudiflora</name>
    <dbReference type="NCBI Taxonomy" id="2094558"/>
    <lineage>
        <taxon>Eukaryota</taxon>
        <taxon>Viridiplantae</taxon>
        <taxon>Streptophyta</taxon>
        <taxon>Embryophyta</taxon>
        <taxon>Tracheophyta</taxon>
        <taxon>Spermatophyta</taxon>
        <taxon>Magnoliopsida</taxon>
        <taxon>eudicotyledons</taxon>
        <taxon>Gunneridae</taxon>
        <taxon>Pentapetalae</taxon>
        <taxon>rosids</taxon>
        <taxon>fabids</taxon>
        <taxon>Rosales</taxon>
        <taxon>Rosaceae</taxon>
        <taxon>Amygdaloideae</taxon>
        <taxon>Amygdaleae</taxon>
        <taxon>Prunus</taxon>
    </lineage>
</organism>
<sequence>MPKDCCCHDRLREEQDIANMTKARRSEGTATPQVTQKQVGVTGYFHERAVHLLDVFALDEP</sequence>